<sequence length="138" mass="16436">MKDARTCILANSFVTKKRMQWFLLELTKEKPGDRRRIIEYPPRYKDFFSIEMSRDQGRTTYCYEPLMSLSCNFGWKEAFTEVFTGCRRWTSQYPLALETTLRQIWRLWRQNEGSQKCSNYGPISIIDPNAGILLENTR</sequence>
<evidence type="ECO:0000313" key="2">
    <source>
        <dbReference type="Proteomes" id="UP000499080"/>
    </source>
</evidence>
<dbReference type="AlphaFoldDB" id="A0A4Y2W0M5"/>
<name>A0A4Y2W0M5_ARAVE</name>
<organism evidence="1 2">
    <name type="scientific">Araneus ventricosus</name>
    <name type="common">Orbweaver spider</name>
    <name type="synonym">Epeira ventricosa</name>
    <dbReference type="NCBI Taxonomy" id="182803"/>
    <lineage>
        <taxon>Eukaryota</taxon>
        <taxon>Metazoa</taxon>
        <taxon>Ecdysozoa</taxon>
        <taxon>Arthropoda</taxon>
        <taxon>Chelicerata</taxon>
        <taxon>Arachnida</taxon>
        <taxon>Araneae</taxon>
        <taxon>Araneomorphae</taxon>
        <taxon>Entelegynae</taxon>
        <taxon>Araneoidea</taxon>
        <taxon>Araneidae</taxon>
        <taxon>Araneus</taxon>
    </lineage>
</organism>
<gene>
    <name evidence="1" type="ORF">AVEN_102651_1</name>
</gene>
<keyword evidence="2" id="KW-1185">Reference proteome</keyword>
<dbReference type="EMBL" id="BGPR01053943">
    <property type="protein sequence ID" value="GBO30745.1"/>
    <property type="molecule type" value="Genomic_DNA"/>
</dbReference>
<proteinExistence type="predicted"/>
<comment type="caution">
    <text evidence="1">The sequence shown here is derived from an EMBL/GenBank/DDBJ whole genome shotgun (WGS) entry which is preliminary data.</text>
</comment>
<protein>
    <submittedName>
        <fullName evidence="1">Uncharacterized protein</fullName>
    </submittedName>
</protein>
<evidence type="ECO:0000313" key="1">
    <source>
        <dbReference type="EMBL" id="GBO30745.1"/>
    </source>
</evidence>
<reference evidence="1 2" key="1">
    <citation type="journal article" date="2019" name="Sci. Rep.">
        <title>Orb-weaving spider Araneus ventricosus genome elucidates the spidroin gene catalogue.</title>
        <authorList>
            <person name="Kono N."/>
            <person name="Nakamura H."/>
            <person name="Ohtoshi R."/>
            <person name="Moran D.A.P."/>
            <person name="Shinohara A."/>
            <person name="Yoshida Y."/>
            <person name="Fujiwara M."/>
            <person name="Mori M."/>
            <person name="Tomita M."/>
            <person name="Arakawa K."/>
        </authorList>
    </citation>
    <scope>NUCLEOTIDE SEQUENCE [LARGE SCALE GENOMIC DNA]</scope>
</reference>
<accession>A0A4Y2W0M5</accession>
<dbReference type="Proteomes" id="UP000499080">
    <property type="component" value="Unassembled WGS sequence"/>
</dbReference>